<evidence type="ECO:0000259" key="11">
    <source>
        <dbReference type="SMART" id="SM00986"/>
    </source>
</evidence>
<organism evidence="12 13">
    <name type="scientific">Cellulosimicrobium composti</name>
    <dbReference type="NCBI Taxonomy" id="2672572"/>
    <lineage>
        <taxon>Bacteria</taxon>
        <taxon>Bacillati</taxon>
        <taxon>Actinomycetota</taxon>
        <taxon>Actinomycetes</taxon>
        <taxon>Micrococcales</taxon>
        <taxon>Promicromonosporaceae</taxon>
        <taxon>Cellulosimicrobium</taxon>
    </lineage>
</organism>
<proteinExistence type="inferred from homology"/>
<dbReference type="InterPro" id="IPR051536">
    <property type="entry name" value="UDG_Type-4/5"/>
</dbReference>
<evidence type="ECO:0000256" key="10">
    <source>
        <dbReference type="SAM" id="MobiDB-lite"/>
    </source>
</evidence>
<keyword evidence="7" id="KW-0408">Iron</keyword>
<evidence type="ECO:0000256" key="4">
    <source>
        <dbReference type="ARBA" id="ARBA00022723"/>
    </source>
</evidence>
<evidence type="ECO:0000256" key="1">
    <source>
        <dbReference type="ARBA" id="ARBA00006521"/>
    </source>
</evidence>
<dbReference type="PANTHER" id="PTHR33693:SF9">
    <property type="entry name" value="TYPE-4 URACIL-DNA GLYCOSYLASE"/>
    <property type="match status" value="1"/>
</dbReference>
<dbReference type="SMART" id="SM00986">
    <property type="entry name" value="UDG"/>
    <property type="match status" value="1"/>
</dbReference>
<dbReference type="GO" id="GO:0051539">
    <property type="term" value="F:4 iron, 4 sulfur cluster binding"/>
    <property type="evidence" value="ECO:0007669"/>
    <property type="project" value="UniProtKB-KW"/>
</dbReference>
<keyword evidence="9" id="KW-0234">DNA repair</keyword>
<feature type="compositionally biased region" description="Low complexity" evidence="10">
    <location>
        <begin position="182"/>
        <end position="195"/>
    </location>
</feature>
<dbReference type="Proteomes" id="UP000440668">
    <property type="component" value="Unassembled WGS sequence"/>
</dbReference>
<dbReference type="InterPro" id="IPR005122">
    <property type="entry name" value="Uracil-DNA_glycosylase-like"/>
</dbReference>
<evidence type="ECO:0000313" key="13">
    <source>
        <dbReference type="Proteomes" id="UP000440668"/>
    </source>
</evidence>
<comment type="caution">
    <text evidence="12">The sequence shown here is derived from an EMBL/GenBank/DDBJ whole genome shotgun (WGS) entry which is preliminary data.</text>
</comment>
<dbReference type="GO" id="GO:0046872">
    <property type="term" value="F:metal ion binding"/>
    <property type="evidence" value="ECO:0007669"/>
    <property type="project" value="UniProtKB-KW"/>
</dbReference>
<dbReference type="EMBL" id="WMKA01000002">
    <property type="protein sequence ID" value="MTG87646.1"/>
    <property type="molecule type" value="Genomic_DNA"/>
</dbReference>
<accession>A0A6N7ZDY2</accession>
<dbReference type="NCBIfam" id="TIGR03914">
    <property type="entry name" value="UDG_fam_dom"/>
    <property type="match status" value="1"/>
</dbReference>
<dbReference type="PANTHER" id="PTHR33693">
    <property type="entry name" value="TYPE-5 URACIL-DNA GLYCOSYLASE"/>
    <property type="match status" value="1"/>
</dbReference>
<dbReference type="SMART" id="SM00987">
    <property type="entry name" value="UreE_C"/>
    <property type="match status" value="1"/>
</dbReference>
<evidence type="ECO:0000256" key="2">
    <source>
        <dbReference type="ARBA" id="ARBA00019403"/>
    </source>
</evidence>
<comment type="similarity">
    <text evidence="1">Belongs to the uracil-DNA glycosylase (UDG) superfamily. Type 4 (UDGa) family.</text>
</comment>
<keyword evidence="3" id="KW-0004">4Fe-4S</keyword>
<evidence type="ECO:0000256" key="3">
    <source>
        <dbReference type="ARBA" id="ARBA00022485"/>
    </source>
</evidence>
<name>A0A6N7ZDY2_9MICO</name>
<dbReference type="GO" id="GO:0006281">
    <property type="term" value="P:DNA repair"/>
    <property type="evidence" value="ECO:0007669"/>
    <property type="project" value="UniProtKB-KW"/>
</dbReference>
<dbReference type="SUPFAM" id="SSF52141">
    <property type="entry name" value="Uracil-DNA glycosylase-like"/>
    <property type="match status" value="1"/>
</dbReference>
<feature type="domain" description="Uracil-DNA glycosylase-like" evidence="11">
    <location>
        <begin position="48"/>
        <end position="239"/>
    </location>
</feature>
<keyword evidence="8" id="KW-0411">Iron-sulfur</keyword>
<gene>
    <name evidence="12" type="ORF">GJV82_01545</name>
</gene>
<dbReference type="CDD" id="cd10030">
    <property type="entry name" value="UDG-F4_TTUDGA_SPO1dp_like"/>
    <property type="match status" value="1"/>
</dbReference>
<evidence type="ECO:0000256" key="9">
    <source>
        <dbReference type="ARBA" id="ARBA00023204"/>
    </source>
</evidence>
<protein>
    <recommendedName>
        <fullName evidence="2">Type-4 uracil-DNA glycosylase</fullName>
    </recommendedName>
</protein>
<evidence type="ECO:0000256" key="6">
    <source>
        <dbReference type="ARBA" id="ARBA00022801"/>
    </source>
</evidence>
<dbReference type="Pfam" id="PF03167">
    <property type="entry name" value="UDG"/>
    <property type="match status" value="1"/>
</dbReference>
<evidence type="ECO:0000256" key="7">
    <source>
        <dbReference type="ARBA" id="ARBA00023004"/>
    </source>
</evidence>
<dbReference type="InterPro" id="IPR036895">
    <property type="entry name" value="Uracil-DNA_glycosylase-like_sf"/>
</dbReference>
<dbReference type="AlphaFoldDB" id="A0A6N7ZDY2"/>
<dbReference type="Gene3D" id="3.40.470.10">
    <property type="entry name" value="Uracil-DNA glycosylase-like domain"/>
    <property type="match status" value="1"/>
</dbReference>
<evidence type="ECO:0000256" key="5">
    <source>
        <dbReference type="ARBA" id="ARBA00022763"/>
    </source>
</evidence>
<evidence type="ECO:0000256" key="8">
    <source>
        <dbReference type="ARBA" id="ARBA00023014"/>
    </source>
</evidence>
<dbReference type="GO" id="GO:0097506">
    <property type="term" value="F:deaminated base DNA N-glycosylase activity"/>
    <property type="evidence" value="ECO:0007669"/>
    <property type="project" value="UniProtKB-ARBA"/>
</dbReference>
<keyword evidence="5" id="KW-0227">DNA damage</keyword>
<feature type="region of interest" description="Disordered" evidence="10">
    <location>
        <begin position="179"/>
        <end position="209"/>
    </location>
</feature>
<evidence type="ECO:0000313" key="12">
    <source>
        <dbReference type="EMBL" id="MTG87646.1"/>
    </source>
</evidence>
<keyword evidence="6" id="KW-0378">Hydrolase</keyword>
<keyword evidence="4" id="KW-0479">Metal-binding</keyword>
<dbReference type="InterPro" id="IPR005273">
    <property type="entry name" value="Ura-DNA_glyco_family4"/>
</dbReference>
<sequence>MSPRRPAPDRPGAQEWLPRDAADVDALARAAHACRGCELWADATQVVFSRGPQDAPLVLVGEQPGDHEDREGEPFVGPAGRLLDDALDAAGLPAEGVYLTNAVKHFRFEERGARRLHKTPDVAHVRACLPWLAAEVAAVAPRVVVALGATAGRAVLGRPVRVTAERGRVLDLDDAEAASPFAGGAPDDGTSSGASDDGRPPRSVHAPRVVLTTHPSALLRVRDRGERDAAFAALVDDLRLAGDAAAARST</sequence>
<reference evidence="12 13" key="1">
    <citation type="submission" date="2019-11" db="EMBL/GenBank/DDBJ databases">
        <title>Cellulosimicrobium composti sp. nov. isolated from a compost.</title>
        <authorList>
            <person name="Yang Y."/>
        </authorList>
    </citation>
    <scope>NUCLEOTIDE SEQUENCE [LARGE SCALE GENOMIC DNA]</scope>
    <source>
        <strain evidence="12 13">BIT-GX5</strain>
    </source>
</reference>